<proteinExistence type="predicted"/>
<reference evidence="3" key="1">
    <citation type="submission" date="2020-05" db="EMBL/GenBank/DDBJ databases">
        <title>Phylogenomic resolution of chytrid fungi.</title>
        <authorList>
            <person name="Stajich J.E."/>
            <person name="Amses K."/>
            <person name="Simmons R."/>
            <person name="Seto K."/>
            <person name="Myers J."/>
            <person name="Bonds A."/>
            <person name="Quandt C.A."/>
            <person name="Barry K."/>
            <person name="Liu P."/>
            <person name="Grigoriev I."/>
            <person name="Longcore J.E."/>
            <person name="James T.Y."/>
        </authorList>
    </citation>
    <scope>NUCLEOTIDE SEQUENCE</scope>
    <source>
        <strain evidence="3">JEL0318</strain>
    </source>
</reference>
<dbReference type="Proteomes" id="UP001212841">
    <property type="component" value="Unassembled WGS sequence"/>
</dbReference>
<feature type="compositionally biased region" description="Polar residues" evidence="2">
    <location>
        <begin position="172"/>
        <end position="200"/>
    </location>
</feature>
<comment type="caution">
    <text evidence="3">The sequence shown here is derived from an EMBL/GenBank/DDBJ whole genome shotgun (WGS) entry which is preliminary data.</text>
</comment>
<keyword evidence="4" id="KW-1185">Reference proteome</keyword>
<sequence>MAAANARFIPWRQKAIEYFKSNSDYIADLFVRNFPIAEMQKRMKREAKEDFKKYEANPTVMDDFPLPGWTKEEVKAKALFQQPGIMQLPMSFDTWWDRVNVKLPPSPTSVGKGKASKRASDDAPVPVIAKYPKTNEEAFHHAPSSYYAGDADAGMDQDHLGFATPTPKARQPDNNQRSHNFQRLHNTQRPGNSDYQTGHPQNGYPARAFAEDEQPESTSEIPIQADHDANFFDNPFASQFQSKANGWFNGTEYDADEEQQEQGEGRCDGLNHAQEGQENNIVQRFNEVVRRLNLLLMDKQREIGTLMRKLQESEQNRAILKHQLDIEVARITFRMAETRILLKGESGRDEAIVDRNLAIRRAEAAEKALEHEQQLRVTAERVATHLKGRVEYYKRGWKQIEERYFAVGSEVAAVAT</sequence>
<accession>A0AAD5X6S1</accession>
<dbReference type="AlphaFoldDB" id="A0AAD5X6S1"/>
<feature type="region of interest" description="Disordered" evidence="2">
    <location>
        <begin position="157"/>
        <end position="219"/>
    </location>
</feature>
<evidence type="ECO:0000256" key="1">
    <source>
        <dbReference type="SAM" id="Coils"/>
    </source>
</evidence>
<evidence type="ECO:0000256" key="2">
    <source>
        <dbReference type="SAM" id="MobiDB-lite"/>
    </source>
</evidence>
<feature type="coiled-coil region" evidence="1">
    <location>
        <begin position="296"/>
        <end position="323"/>
    </location>
</feature>
<protein>
    <submittedName>
        <fullName evidence="3">Uncharacterized protein</fullName>
    </submittedName>
</protein>
<dbReference type="EMBL" id="JADGJD010000263">
    <property type="protein sequence ID" value="KAJ3052806.1"/>
    <property type="molecule type" value="Genomic_DNA"/>
</dbReference>
<gene>
    <name evidence="3" type="ORF">HK097_005626</name>
</gene>
<keyword evidence="1" id="KW-0175">Coiled coil</keyword>
<name>A0AAD5X6S1_9FUNG</name>
<evidence type="ECO:0000313" key="3">
    <source>
        <dbReference type="EMBL" id="KAJ3052806.1"/>
    </source>
</evidence>
<evidence type="ECO:0000313" key="4">
    <source>
        <dbReference type="Proteomes" id="UP001212841"/>
    </source>
</evidence>
<organism evidence="3 4">
    <name type="scientific">Rhizophlyctis rosea</name>
    <dbReference type="NCBI Taxonomy" id="64517"/>
    <lineage>
        <taxon>Eukaryota</taxon>
        <taxon>Fungi</taxon>
        <taxon>Fungi incertae sedis</taxon>
        <taxon>Chytridiomycota</taxon>
        <taxon>Chytridiomycota incertae sedis</taxon>
        <taxon>Chytridiomycetes</taxon>
        <taxon>Rhizophlyctidales</taxon>
        <taxon>Rhizophlyctidaceae</taxon>
        <taxon>Rhizophlyctis</taxon>
    </lineage>
</organism>